<dbReference type="Gene3D" id="3.40.50.2000">
    <property type="entry name" value="Glycogen Phosphorylase B"/>
    <property type="match status" value="2"/>
</dbReference>
<feature type="domain" description="Glycosyltransferase subfamily 4-like N-terminal" evidence="4">
    <location>
        <begin position="12"/>
        <end position="168"/>
    </location>
</feature>
<dbReference type="SUPFAM" id="SSF53756">
    <property type="entry name" value="UDP-Glycosyltransferase/glycogen phosphorylase"/>
    <property type="match status" value="1"/>
</dbReference>
<dbReference type="EMBL" id="JAUKPO010000003">
    <property type="protein sequence ID" value="MDO1446129.1"/>
    <property type="molecule type" value="Genomic_DNA"/>
</dbReference>
<feature type="domain" description="Glycosyl transferase family 1" evidence="3">
    <location>
        <begin position="176"/>
        <end position="349"/>
    </location>
</feature>
<comment type="caution">
    <text evidence="5">The sequence shown here is derived from an EMBL/GenBank/DDBJ whole genome shotgun (WGS) entry which is preliminary data.</text>
</comment>
<accession>A0ABT8R205</accession>
<evidence type="ECO:0000259" key="4">
    <source>
        <dbReference type="Pfam" id="PF13439"/>
    </source>
</evidence>
<protein>
    <submittedName>
        <fullName evidence="5">Glycosyltransferase family 4 protein</fullName>
        <ecNumber evidence="5">2.4.-.-</ecNumber>
    </submittedName>
</protein>
<evidence type="ECO:0000313" key="5">
    <source>
        <dbReference type="EMBL" id="MDO1446129.1"/>
    </source>
</evidence>
<dbReference type="RefSeq" id="WP_302036930.1">
    <property type="nucleotide sequence ID" value="NZ_JAUKPO010000003.1"/>
</dbReference>
<dbReference type="InterPro" id="IPR001296">
    <property type="entry name" value="Glyco_trans_1"/>
</dbReference>
<dbReference type="Pfam" id="PF13439">
    <property type="entry name" value="Glyco_transf_4"/>
    <property type="match status" value="1"/>
</dbReference>
<name>A0ABT8R205_9BACT</name>
<dbReference type="Proteomes" id="UP001168528">
    <property type="component" value="Unassembled WGS sequence"/>
</dbReference>
<reference evidence="5" key="1">
    <citation type="submission" date="2023-07" db="EMBL/GenBank/DDBJ databases">
        <title>The genome sequence of Rhodocytophaga aerolata KACC 12507.</title>
        <authorList>
            <person name="Zhang X."/>
        </authorList>
    </citation>
    <scope>NUCLEOTIDE SEQUENCE</scope>
    <source>
        <strain evidence="5">KACC 12507</strain>
    </source>
</reference>
<dbReference type="CDD" id="cd03801">
    <property type="entry name" value="GT4_PimA-like"/>
    <property type="match status" value="1"/>
</dbReference>
<dbReference type="GO" id="GO:0016757">
    <property type="term" value="F:glycosyltransferase activity"/>
    <property type="evidence" value="ECO:0007669"/>
    <property type="project" value="UniProtKB-KW"/>
</dbReference>
<dbReference type="EC" id="2.4.-.-" evidence="5"/>
<evidence type="ECO:0000259" key="3">
    <source>
        <dbReference type="Pfam" id="PF00534"/>
    </source>
</evidence>
<sequence length="374" mass="42125">MNIAFLCTSASWGGLEMNMIRLAHRMQDRGHTILVLTHAGTPYHNKAQEYHFSCEILEVKYPYLSLAAAKQLAVKLTQHQIQFIFFSLAKDNYVCSYAKFFFKKELKLLYLQQMEVGINKKGLLQTFIYRQLNAWITPLHLLAKQVLARTYMAPEKIKVIPLGTDTERFAGYLGTKEEARKQLGLPADAFVAGILGRIDPDKGQEYLIKALPLLLKKNKEIHVVIVGEESRGDTRKYPQYLQNLVQELNVGKFVHFRPFTEQTEVAFAALNIFVMASSLGETYGMVTVEAMASGIPVIGTNSGGTPELLDFGKAGLLVPPKDPDALAAAIEKLMTDKLLWEELRTTASQRALTKYSYQLQCDLLEQLLKTTDKE</sequence>
<organism evidence="5 6">
    <name type="scientific">Rhodocytophaga aerolata</name>
    <dbReference type="NCBI Taxonomy" id="455078"/>
    <lineage>
        <taxon>Bacteria</taxon>
        <taxon>Pseudomonadati</taxon>
        <taxon>Bacteroidota</taxon>
        <taxon>Cytophagia</taxon>
        <taxon>Cytophagales</taxon>
        <taxon>Rhodocytophagaceae</taxon>
        <taxon>Rhodocytophaga</taxon>
    </lineage>
</organism>
<gene>
    <name evidence="5" type="ORF">Q0590_07695</name>
</gene>
<dbReference type="Pfam" id="PF00534">
    <property type="entry name" value="Glycos_transf_1"/>
    <property type="match status" value="1"/>
</dbReference>
<keyword evidence="6" id="KW-1185">Reference proteome</keyword>
<dbReference type="InterPro" id="IPR028098">
    <property type="entry name" value="Glyco_trans_4-like_N"/>
</dbReference>
<proteinExistence type="predicted"/>
<evidence type="ECO:0000256" key="1">
    <source>
        <dbReference type="ARBA" id="ARBA00022676"/>
    </source>
</evidence>
<evidence type="ECO:0000313" key="6">
    <source>
        <dbReference type="Proteomes" id="UP001168528"/>
    </source>
</evidence>
<evidence type="ECO:0000256" key="2">
    <source>
        <dbReference type="ARBA" id="ARBA00022679"/>
    </source>
</evidence>
<keyword evidence="2 5" id="KW-0808">Transferase</keyword>
<keyword evidence="1 5" id="KW-0328">Glycosyltransferase</keyword>
<dbReference type="PANTHER" id="PTHR12526">
    <property type="entry name" value="GLYCOSYLTRANSFERASE"/>
    <property type="match status" value="1"/>
</dbReference>
<dbReference type="PANTHER" id="PTHR12526:SF510">
    <property type="entry name" value="D-INOSITOL 3-PHOSPHATE GLYCOSYLTRANSFERASE"/>
    <property type="match status" value="1"/>
</dbReference>